<feature type="compositionally biased region" description="Basic and acidic residues" evidence="18">
    <location>
        <begin position="1224"/>
        <end position="1242"/>
    </location>
</feature>
<keyword evidence="4" id="KW-0678">Repressor</keyword>
<dbReference type="Ensembl" id="ENSENLT00000045159.1">
    <property type="protein sequence ID" value="ENSENLP00000044060.1"/>
    <property type="gene ID" value="ENSENLG00000017286.1"/>
</dbReference>
<dbReference type="GO" id="GO:0016604">
    <property type="term" value="C:nuclear body"/>
    <property type="evidence" value="ECO:0007669"/>
    <property type="project" value="UniProtKB-ARBA"/>
</dbReference>
<evidence type="ECO:0000259" key="22">
    <source>
        <dbReference type="PROSITE" id="PS51294"/>
    </source>
</evidence>
<feature type="region of interest" description="Disordered" evidence="18">
    <location>
        <begin position="734"/>
        <end position="849"/>
    </location>
</feature>
<feature type="compositionally biased region" description="Basic and acidic residues" evidence="18">
    <location>
        <begin position="1150"/>
        <end position="1164"/>
    </location>
</feature>
<dbReference type="Gene3D" id="1.20.58.1880">
    <property type="match status" value="1"/>
</dbReference>
<reference evidence="23" key="1">
    <citation type="submission" date="2021-04" db="EMBL/GenBank/DDBJ databases">
        <authorList>
            <consortium name="Wellcome Sanger Institute Data Sharing"/>
        </authorList>
    </citation>
    <scope>NUCLEOTIDE SEQUENCE [LARGE SCALE GENOMIC DNA]</scope>
</reference>
<evidence type="ECO:0000256" key="17">
    <source>
        <dbReference type="ARBA" id="ARBA00079100"/>
    </source>
</evidence>
<feature type="region of interest" description="Disordered" evidence="18">
    <location>
        <begin position="1"/>
        <end position="33"/>
    </location>
</feature>
<reference evidence="23" key="2">
    <citation type="submission" date="2025-08" db="UniProtKB">
        <authorList>
            <consortium name="Ensembl"/>
        </authorList>
    </citation>
    <scope>IDENTIFICATION</scope>
</reference>
<evidence type="ECO:0000256" key="4">
    <source>
        <dbReference type="ARBA" id="ARBA00022491"/>
    </source>
</evidence>
<feature type="compositionally biased region" description="Polar residues" evidence="18">
    <location>
        <begin position="1866"/>
        <end position="1878"/>
    </location>
</feature>
<feature type="region of interest" description="Disordered" evidence="18">
    <location>
        <begin position="469"/>
        <end position="562"/>
    </location>
</feature>
<dbReference type="FunFam" id="1.20.58.1880:FF:000002">
    <property type="entry name" value="nuclear receptor corepressor 2 isoform X1"/>
    <property type="match status" value="1"/>
</dbReference>
<keyword evidence="11" id="KW-0804">Transcription</keyword>
<reference evidence="23" key="3">
    <citation type="submission" date="2025-09" db="UniProtKB">
        <authorList>
            <consortium name="Ensembl"/>
        </authorList>
    </citation>
    <scope>IDENTIFICATION</scope>
</reference>
<evidence type="ECO:0000256" key="18">
    <source>
        <dbReference type="SAM" id="MobiDB-lite"/>
    </source>
</evidence>
<feature type="domain" description="Myb-like" evidence="20">
    <location>
        <begin position="578"/>
        <end position="622"/>
    </location>
</feature>
<feature type="compositionally biased region" description="Polar residues" evidence="18">
    <location>
        <begin position="1251"/>
        <end position="1261"/>
    </location>
</feature>
<proteinExistence type="inferred from homology"/>
<dbReference type="Proteomes" id="UP000472264">
    <property type="component" value="Chromosome 9"/>
</dbReference>
<feature type="compositionally biased region" description="Polar residues" evidence="18">
    <location>
        <begin position="1181"/>
        <end position="1190"/>
    </location>
</feature>
<feature type="compositionally biased region" description="Basic and acidic residues" evidence="18">
    <location>
        <begin position="741"/>
        <end position="768"/>
    </location>
</feature>
<feature type="compositionally biased region" description="Polar residues" evidence="18">
    <location>
        <begin position="1484"/>
        <end position="1503"/>
    </location>
</feature>
<dbReference type="SUPFAM" id="SSF46689">
    <property type="entry name" value="Homeodomain-like"/>
    <property type="match status" value="2"/>
</dbReference>
<dbReference type="InterPro" id="IPR017884">
    <property type="entry name" value="SANT_dom"/>
</dbReference>
<evidence type="ECO:0000259" key="20">
    <source>
        <dbReference type="PROSITE" id="PS50090"/>
    </source>
</evidence>
<evidence type="ECO:0000256" key="16">
    <source>
        <dbReference type="ARBA" id="ARBA00077861"/>
    </source>
</evidence>
<dbReference type="PROSITE" id="PS51294">
    <property type="entry name" value="HTH_MYB"/>
    <property type="match status" value="1"/>
</dbReference>
<feature type="compositionally biased region" description="Gly residues" evidence="18">
    <location>
        <begin position="1932"/>
        <end position="1944"/>
    </location>
</feature>
<keyword evidence="12" id="KW-0539">Nucleus</keyword>
<evidence type="ECO:0000256" key="10">
    <source>
        <dbReference type="ARBA" id="ARBA00023125"/>
    </source>
</evidence>
<feature type="compositionally biased region" description="Basic and acidic residues" evidence="18">
    <location>
        <begin position="1018"/>
        <end position="1035"/>
    </location>
</feature>
<dbReference type="Gene3D" id="1.10.10.60">
    <property type="entry name" value="Homeodomain-like"/>
    <property type="match status" value="1"/>
</dbReference>
<keyword evidence="7" id="KW-0007">Acetylation</keyword>
<feature type="region of interest" description="Disordered" evidence="18">
    <location>
        <begin position="1010"/>
        <end position="1081"/>
    </location>
</feature>
<dbReference type="GO" id="GO:0000122">
    <property type="term" value="P:negative regulation of transcription by RNA polymerase II"/>
    <property type="evidence" value="ECO:0007669"/>
    <property type="project" value="TreeGrafter"/>
</dbReference>
<feature type="region of interest" description="Disordered" evidence="18">
    <location>
        <begin position="1723"/>
        <end position="1830"/>
    </location>
</feature>
<dbReference type="GO" id="GO:0003677">
    <property type="term" value="F:DNA binding"/>
    <property type="evidence" value="ECO:0007669"/>
    <property type="project" value="UniProtKB-KW"/>
</dbReference>
<evidence type="ECO:0000256" key="3">
    <source>
        <dbReference type="ARBA" id="ARBA00022481"/>
    </source>
</evidence>
<evidence type="ECO:0000256" key="14">
    <source>
        <dbReference type="ARBA" id="ARBA00070044"/>
    </source>
</evidence>
<feature type="region of interest" description="Disordered" evidence="18">
    <location>
        <begin position="1857"/>
        <end position="1888"/>
    </location>
</feature>
<feature type="compositionally biased region" description="Gly residues" evidence="18">
    <location>
        <begin position="2022"/>
        <end position="2034"/>
    </location>
</feature>
<dbReference type="PANTHER" id="PTHR13992">
    <property type="entry name" value="NUCLEAR RECEPTOR CO-REPRESSOR RELATED NCOR"/>
    <property type="match status" value="1"/>
</dbReference>
<evidence type="ECO:0000313" key="23">
    <source>
        <dbReference type="Ensembl" id="ENSENLP00000044060.1"/>
    </source>
</evidence>
<comment type="similarity">
    <text evidence="2">Belongs to the N-CoR nuclear receptor corepressors family.</text>
</comment>
<evidence type="ECO:0000256" key="7">
    <source>
        <dbReference type="ARBA" id="ARBA00022990"/>
    </source>
</evidence>
<feature type="compositionally biased region" description="Basic and acidic residues" evidence="18">
    <location>
        <begin position="1448"/>
        <end position="1458"/>
    </location>
</feature>
<keyword evidence="10" id="KW-0238">DNA-binding</keyword>
<evidence type="ECO:0000256" key="12">
    <source>
        <dbReference type="ARBA" id="ARBA00023242"/>
    </source>
</evidence>
<feature type="compositionally biased region" description="Basic and acidic residues" evidence="18">
    <location>
        <begin position="486"/>
        <end position="504"/>
    </location>
</feature>
<dbReference type="InterPro" id="IPR031557">
    <property type="entry name" value="N-CoR_GPS2_interact"/>
</dbReference>
<dbReference type="InterPro" id="IPR017930">
    <property type="entry name" value="Myb_dom"/>
</dbReference>
<comment type="function">
    <text evidence="13">Transcriptional corepressor that mediates the transcriptional repression activity of some nuclear receptors by promoting chromatin condensation, thus preventing access of the basal transcription. Acts by recruiting chromatin modifiers, such as histone deacetylases HDAC1, HDAC2 and HDAC3. Required to activate the histone deacetylase activity of HDAC3. Involved in the regulation BCL6-dependent of the germinal center (GC) reactions, mainly through the control of the GC B-cells proliferation and survival. Recruited by ZBTB7A to the androgen response elements/ARE on target genes, negatively regulates androgen receptor signaling and androgen-induced cell proliferation.</text>
</comment>
<evidence type="ECO:0000256" key="19">
    <source>
        <dbReference type="SAM" id="Phobius"/>
    </source>
</evidence>
<feature type="compositionally biased region" description="Polar residues" evidence="18">
    <location>
        <begin position="1138"/>
        <end position="1148"/>
    </location>
</feature>
<feature type="transmembrane region" description="Helical" evidence="19">
    <location>
        <begin position="690"/>
        <end position="707"/>
    </location>
</feature>
<feature type="region of interest" description="Disordered" evidence="18">
    <location>
        <begin position="1138"/>
        <end position="1261"/>
    </location>
</feature>
<evidence type="ECO:0000256" key="11">
    <source>
        <dbReference type="ARBA" id="ARBA00023163"/>
    </source>
</evidence>
<dbReference type="CDD" id="cd00167">
    <property type="entry name" value="SANT"/>
    <property type="match status" value="1"/>
</dbReference>
<keyword evidence="19" id="KW-0812">Transmembrane</keyword>
<dbReference type="InterPro" id="IPR001005">
    <property type="entry name" value="SANT/Myb"/>
</dbReference>
<evidence type="ECO:0000259" key="21">
    <source>
        <dbReference type="PROSITE" id="PS51293"/>
    </source>
</evidence>
<accession>A0A665WK58</accession>
<dbReference type="Gene3D" id="1.20.5.430">
    <property type="match status" value="1"/>
</dbReference>
<feature type="compositionally biased region" description="Basic and acidic residues" evidence="18">
    <location>
        <begin position="1046"/>
        <end position="1067"/>
    </location>
</feature>
<dbReference type="FunFam" id="1.10.10.60:FF:000026">
    <property type="entry name" value="Nuclear receptor corepressor 2 isoform 1"/>
    <property type="match status" value="1"/>
</dbReference>
<feature type="compositionally biased region" description="Polar residues" evidence="18">
    <location>
        <begin position="551"/>
        <end position="562"/>
    </location>
</feature>
<evidence type="ECO:0000256" key="5">
    <source>
        <dbReference type="ARBA" id="ARBA00022553"/>
    </source>
</evidence>
<evidence type="ECO:0000256" key="8">
    <source>
        <dbReference type="ARBA" id="ARBA00023015"/>
    </source>
</evidence>
<feature type="compositionally biased region" description="Low complexity" evidence="18">
    <location>
        <begin position="1585"/>
        <end position="1601"/>
    </location>
</feature>
<feature type="region of interest" description="Disordered" evidence="18">
    <location>
        <begin position="1550"/>
        <end position="1636"/>
    </location>
</feature>
<keyword evidence="5" id="KW-0597">Phosphoprotein</keyword>
<dbReference type="Pfam" id="PF15784">
    <property type="entry name" value="GPS2_interact"/>
    <property type="match status" value="1"/>
</dbReference>
<evidence type="ECO:0000256" key="9">
    <source>
        <dbReference type="ARBA" id="ARBA00023054"/>
    </source>
</evidence>
<feature type="compositionally biased region" description="Basic and acidic residues" evidence="18">
    <location>
        <begin position="193"/>
        <end position="202"/>
    </location>
</feature>
<dbReference type="PROSITE" id="PS50090">
    <property type="entry name" value="MYB_LIKE"/>
    <property type="match status" value="1"/>
</dbReference>
<feature type="domain" description="SANT" evidence="21">
    <location>
        <begin position="412"/>
        <end position="463"/>
    </location>
</feature>
<feature type="compositionally biased region" description="Basic and acidic residues" evidence="18">
    <location>
        <begin position="779"/>
        <end position="813"/>
    </location>
</feature>
<evidence type="ECO:0000256" key="6">
    <source>
        <dbReference type="ARBA" id="ARBA00022737"/>
    </source>
</evidence>
<dbReference type="PANTHER" id="PTHR13992:SF21">
    <property type="entry name" value="NUCLEAR RECEPTOR COREPRESSOR 2"/>
    <property type="match status" value="1"/>
</dbReference>
<organism evidence="23 24">
    <name type="scientific">Echeneis naucrates</name>
    <name type="common">Live sharksucker</name>
    <dbReference type="NCBI Taxonomy" id="173247"/>
    <lineage>
        <taxon>Eukaryota</taxon>
        <taxon>Metazoa</taxon>
        <taxon>Chordata</taxon>
        <taxon>Craniata</taxon>
        <taxon>Vertebrata</taxon>
        <taxon>Euteleostomi</taxon>
        <taxon>Actinopterygii</taxon>
        <taxon>Neopterygii</taxon>
        <taxon>Teleostei</taxon>
        <taxon>Neoteleostei</taxon>
        <taxon>Acanthomorphata</taxon>
        <taxon>Carangaria</taxon>
        <taxon>Carangiformes</taxon>
        <taxon>Echeneidae</taxon>
        <taxon>Echeneis</taxon>
    </lineage>
</organism>
<dbReference type="InterPro" id="IPR009057">
    <property type="entry name" value="Homeodomain-like_sf"/>
</dbReference>
<keyword evidence="3" id="KW-0488">Methylation</keyword>
<feature type="region of interest" description="Disordered" evidence="18">
    <location>
        <begin position="632"/>
        <end position="686"/>
    </location>
</feature>
<keyword evidence="19" id="KW-1133">Transmembrane helix</keyword>
<feature type="region of interest" description="Disordered" evidence="18">
    <location>
        <begin position="49"/>
        <end position="72"/>
    </location>
</feature>
<feature type="domain" description="HTH myb-type" evidence="22">
    <location>
        <begin position="579"/>
        <end position="626"/>
    </location>
</feature>
<dbReference type="SMART" id="SM00717">
    <property type="entry name" value="SANT"/>
    <property type="match status" value="2"/>
</dbReference>
<dbReference type="GO" id="GO:0000785">
    <property type="term" value="C:chromatin"/>
    <property type="evidence" value="ECO:0007669"/>
    <property type="project" value="TreeGrafter"/>
</dbReference>
<keyword evidence="6" id="KW-0677">Repeat</keyword>
<name>A0A665WK58_ECHNA</name>
<feature type="compositionally biased region" description="Acidic residues" evidence="18">
    <location>
        <begin position="675"/>
        <end position="684"/>
    </location>
</feature>
<feature type="compositionally biased region" description="Polar residues" evidence="18">
    <location>
        <begin position="1425"/>
        <end position="1444"/>
    </location>
</feature>
<feature type="region of interest" description="Disordered" evidence="18">
    <location>
        <begin position="184"/>
        <end position="211"/>
    </location>
</feature>
<keyword evidence="19" id="KW-0472">Membrane</keyword>
<keyword evidence="9" id="KW-0175">Coiled coil</keyword>
<feature type="region of interest" description="Disordered" evidence="18">
    <location>
        <begin position="1481"/>
        <end position="1503"/>
    </location>
</feature>
<dbReference type="GO" id="GO:0003714">
    <property type="term" value="F:transcription corepressor activity"/>
    <property type="evidence" value="ECO:0007669"/>
    <property type="project" value="TreeGrafter"/>
</dbReference>
<evidence type="ECO:0000256" key="2">
    <source>
        <dbReference type="ARBA" id="ARBA00010097"/>
    </source>
</evidence>
<protein>
    <recommendedName>
        <fullName evidence="14">Nuclear receptor corepressor 2</fullName>
    </recommendedName>
    <alternativeName>
        <fullName evidence="16">Silencing mediator of retinoic acid and thyroid hormone receptor</fullName>
    </alternativeName>
    <alternativeName>
        <fullName evidence="17">T3 receptor-associating factor</fullName>
    </alternativeName>
    <alternativeName>
        <fullName evidence="15">Thyroid-, retinoic-acid-receptor-associated corepressor</fullName>
    </alternativeName>
</protein>
<keyword evidence="24" id="KW-1185">Reference proteome</keyword>
<evidence type="ECO:0000256" key="1">
    <source>
        <dbReference type="ARBA" id="ARBA00004123"/>
    </source>
</evidence>
<evidence type="ECO:0000256" key="13">
    <source>
        <dbReference type="ARBA" id="ARBA00059816"/>
    </source>
</evidence>
<keyword evidence="8" id="KW-0805">Transcription regulation</keyword>
<evidence type="ECO:0000313" key="24">
    <source>
        <dbReference type="Proteomes" id="UP000472264"/>
    </source>
</evidence>
<evidence type="ECO:0000256" key="15">
    <source>
        <dbReference type="ARBA" id="ARBA00075960"/>
    </source>
</evidence>
<gene>
    <name evidence="23" type="primary">ncor2</name>
</gene>
<feature type="compositionally biased region" description="Basic and acidic residues" evidence="18">
    <location>
        <begin position="632"/>
        <end position="642"/>
    </location>
</feature>
<dbReference type="GO" id="GO:0032991">
    <property type="term" value="C:protein-containing complex"/>
    <property type="evidence" value="ECO:0007669"/>
    <property type="project" value="UniProtKB-ARBA"/>
</dbReference>
<feature type="transmembrane region" description="Helical" evidence="19">
    <location>
        <begin position="869"/>
        <end position="894"/>
    </location>
</feature>
<dbReference type="Pfam" id="PF00249">
    <property type="entry name" value="Myb_DNA-binding"/>
    <property type="match status" value="2"/>
</dbReference>
<dbReference type="InterPro" id="IPR051571">
    <property type="entry name" value="N-CoR_corepressor"/>
</dbReference>
<feature type="domain" description="SANT" evidence="21">
    <location>
        <begin position="575"/>
        <end position="626"/>
    </location>
</feature>
<feature type="compositionally biased region" description="Basic and acidic residues" evidence="18">
    <location>
        <begin position="1902"/>
        <end position="1911"/>
    </location>
</feature>
<dbReference type="PROSITE" id="PS51293">
    <property type="entry name" value="SANT"/>
    <property type="match status" value="2"/>
</dbReference>
<sequence length="2057" mass="227956">MSSHPQSVPPGRRTGLDTRHLPNPASLPLQLQRAPTEVGLVDYHSHARDYSSHLTQPHRRRPSLLSEFQPGNERGQEQHIRYEHIYLPEPSSQSEVEYAEIKRPRLEIGPESLMRPSSHRPPLSIGARGSAMGKLEPISPVSPVQMDPDLDLVPARFSKEELIQNMDRVDREITMVEQQISKLRKKQQQLEEEAAKPHEPERPISPPPSEAKHRSLVQIIYDENRVTLSELSICLNMLTFVTIPLYCPSVPAFIHLRNQAMRKKLILYFKRRNHARKQWEQKFCQRYDQLMEAWEKKVERIENNPRRRAKESKVREYYEKQFPEIRKQRELQERMQSRVGQRGGGLTSSAARSEHEVSEIIDGISEHENTEKQMRQLAVIPPMLFDAEQQRIKFINMNGLMDDPMKVYKDRQVMNMWSEQEKDTFREKFIQHPKNFGLIASFLDRKTVAECVLFYYLTKKNENYKNIVRRNYRRRGRSQQQVNRSSQEEKEKEEKEKEGERDEEKNETEDKEDGMKDDTSGEDAEDKEPTVAFKGRRTANSQGHRKGRITRSMTSEVEETTTPPLNNELANLEMNESSRWTEEEMETAKKGLLQYGRNWSAIAKMVGSKTVSQCKNFYFNYKKRQKLDEILQQHKMKSEKERKARRRGKAPQNEETSAPYAPEEEEMEGSGASGNEEEAPEDGEGNSAKWKSIYIFYLLFIRLYILIQTQNRTNDLSQFLFLQCTDRFQLFPTPSDVGQTGDEKPLVKSDVDSTIKQEIKTETGEPNKEQLQPAPPSDATDKKPSTAETEDVKSSTKSSKKDHGAKAGSHGDSDSSATCSADEVEETDNTDKSRMTSPRPSLLNYTHDGVISSPLQKPMDLKQLKQRAAAIPPIVSHYFVSVFLYLLILIYFLLSFAVSIPAVQGGSITKGIPGTRMHQDSSISYRGGSITQGTPADVLYKGTITRLITEDSASRAERDEALSKGHVLYEGISGHILTYEHIIIFDPFLIAFTLTKPFILVKSHSSISSTSGLIGRAMPHDRDSPHHTPYKDAHHIRGSISQGIPRHLDPQDGYLRREAKQMKREGSPPRGPSSLSDPMKGREAIVPTVKEAGRSIHLIPREELRQPPKEGIIAQGTTMKQEAGGSGKRHDVRSIIASSQRSYHNTPSHLEMRADRGRYEEAPKGRPSTVVSTASPIARSSPLTLGSDQGSKTHHSPVGYDDKGALRNPYPGPSHRGSPLSREASQRQHEGSSKNPPQERKATPTPREMSATKSPLSGVTDQQAYERLLQGLGADIYRQIPIPFDHGALPRGIPIDPAAYYLPRHLAPNPAYPHPYPYLIRGFPDTAALENRQTLLNDYITSQQMHQWPPAAAMAAQRSDLLRGLSPRDPPLPLPYPAPPRGIIDLSQVPHLPVMVPPSAGTAGSPMERINFIPGGNTAFPGRPYTTSPISPVGSSHINKMQGTSSSSDRDREHREKGGSLGNVEHAPIWRPGVEEISVRPASQPYSHQHSPVSPRTQDNMQQRPSVLQNAAGKSLSVSEHSSSSVLRYNILTAMFVLLHRSLPSGSSRYQGYPGHLQRTGVPPEAYPNVMDSSVAKEQSHPKLSSPSPGIYPGSYPPASGRTQHLLPPQSDNPPGRGESGTPSREKTQNKPMSIQEQELRVLGKTTMTAANFINAVIMRQISCESGMPETGSLVASSATDGKTLWIPGSPSSPRPSPVSLWPFARCGGWHYQISSEVITKDYTRQSQQQSYHGSPVLDLTRPPSASQPPPTSQESVQGPRYPEGLGGESPPQPKTSPASVSNDGIEPVSPAGVSSEPEIQGGASYPNDQGEQGMGSRSPPNASQPPAFFSKLTENTSAMIKKMTVVGTDRDFNAGQPGTEIFNMPASTTAGPVSIRSNPAPEAPGNSIGLEAIIRKALMGKYDDQSDEHSPSNAANQMGPTMLNRLPPLFVGGGKSSKGGGRSNGRKAKSPGPGLSGGERPSSVSSVHSEGDCNRRTPLTNRVWEDRPSSTGSAPTPFPCNPLIMRFPSGTVSAPSPSSGQQGGQGPGSGPGQGRSWEEEPKPLLMSQYETLSDSE</sequence>
<dbReference type="FunFam" id="1.20.5.430:FF:000001">
    <property type="entry name" value="Nuclear receptor corepressor 2 isoform 1"/>
    <property type="match status" value="1"/>
</dbReference>
<feature type="region of interest" description="Disordered" evidence="18">
    <location>
        <begin position="1418"/>
        <end position="1469"/>
    </location>
</feature>
<comment type="subcellular location">
    <subcellularLocation>
        <location evidence="1">Nucleus</location>
    </subcellularLocation>
</comment>
<feature type="region of interest" description="Disordered" evidence="18">
    <location>
        <begin position="1902"/>
        <end position="2057"/>
    </location>
</feature>